<evidence type="ECO:0000256" key="2">
    <source>
        <dbReference type="ARBA" id="ARBA00008017"/>
    </source>
</evidence>
<comment type="subcellular location">
    <subcellularLocation>
        <location evidence="1">Cell membrane</location>
        <topology evidence="1">Multi-pass membrane protein</topology>
    </subcellularLocation>
</comment>
<dbReference type="SUPFAM" id="SSF50182">
    <property type="entry name" value="Sm-like ribonucleoproteins"/>
    <property type="match status" value="1"/>
</dbReference>
<dbReference type="Pfam" id="PF21082">
    <property type="entry name" value="MS_channel_3rd"/>
    <property type="match status" value="1"/>
</dbReference>
<gene>
    <name evidence="11" type="ORF">D0X99_01110</name>
</gene>
<comment type="similarity">
    <text evidence="2">Belongs to the MscS (TC 1.A.23) family.</text>
</comment>
<dbReference type="InterPro" id="IPR045275">
    <property type="entry name" value="MscS_archaea/bacteria_type"/>
</dbReference>
<sequence length="280" mass="30204">MEKFNAFPEKVLNWLIDFGPNLISAIAVLVIGMTIINWASRILSQAMDKKSVDSSLRTFVSSMVSIGLKVLLLITAAGMLGIQTTSFVAIIGALGLAVGLALQGSLGNFAGGVLILIFKPFKPGELIESNGQTGVVKEIQIFNTILLTPENKTVILANGAVSNNTIINYSRHGNLRVDINMAISPSMNIEKAKTVAMEVLKANEKVLKDPAPSVNVLKVGDGMVTLAIRPYADESQYWDVFFSLQEEIKVAFDQNEIEGPIPTRLVINKNQSSTGVLTDD</sequence>
<dbReference type="InterPro" id="IPR011066">
    <property type="entry name" value="MscS_channel_C_sf"/>
</dbReference>
<dbReference type="InterPro" id="IPR006685">
    <property type="entry name" value="MscS_channel_2nd"/>
</dbReference>
<evidence type="ECO:0000256" key="5">
    <source>
        <dbReference type="ARBA" id="ARBA00022989"/>
    </source>
</evidence>
<dbReference type="GO" id="GO:0008381">
    <property type="term" value="F:mechanosensitive monoatomic ion channel activity"/>
    <property type="evidence" value="ECO:0007669"/>
    <property type="project" value="InterPro"/>
</dbReference>
<dbReference type="Pfam" id="PF21088">
    <property type="entry name" value="MS_channel_1st"/>
    <property type="match status" value="1"/>
</dbReference>
<dbReference type="EMBL" id="QXML01000001">
    <property type="protein sequence ID" value="RIW18325.1"/>
    <property type="molecule type" value="Genomic_DNA"/>
</dbReference>
<evidence type="ECO:0000259" key="10">
    <source>
        <dbReference type="Pfam" id="PF21088"/>
    </source>
</evidence>
<evidence type="ECO:0000256" key="6">
    <source>
        <dbReference type="ARBA" id="ARBA00023136"/>
    </source>
</evidence>
<reference evidence="11 12" key="1">
    <citation type="submission" date="2018-09" db="EMBL/GenBank/DDBJ databases">
        <authorList>
            <person name="Wang X."/>
            <person name="Du Z."/>
        </authorList>
    </citation>
    <scope>NUCLEOTIDE SEQUENCE [LARGE SCALE GENOMIC DNA]</scope>
    <source>
        <strain evidence="11 12">N3</strain>
    </source>
</reference>
<evidence type="ECO:0000313" key="12">
    <source>
        <dbReference type="Proteomes" id="UP000283522"/>
    </source>
</evidence>
<accession>A0A418PW73</accession>
<evidence type="ECO:0000256" key="1">
    <source>
        <dbReference type="ARBA" id="ARBA00004651"/>
    </source>
</evidence>
<dbReference type="Proteomes" id="UP000283522">
    <property type="component" value="Unassembled WGS sequence"/>
</dbReference>
<comment type="caution">
    <text evidence="11">The sequence shown here is derived from an EMBL/GenBank/DDBJ whole genome shotgun (WGS) entry which is preliminary data.</text>
</comment>
<dbReference type="InterPro" id="IPR008910">
    <property type="entry name" value="MSC_TM_helix"/>
</dbReference>
<dbReference type="PANTHER" id="PTHR30221:SF1">
    <property type="entry name" value="SMALL-CONDUCTANCE MECHANOSENSITIVE CHANNEL"/>
    <property type="match status" value="1"/>
</dbReference>
<dbReference type="InterPro" id="IPR023408">
    <property type="entry name" value="MscS_beta-dom_sf"/>
</dbReference>
<feature type="transmembrane region" description="Helical" evidence="7">
    <location>
        <begin position="20"/>
        <end position="39"/>
    </location>
</feature>
<keyword evidence="6 7" id="KW-0472">Membrane</keyword>
<evidence type="ECO:0000313" key="11">
    <source>
        <dbReference type="EMBL" id="RIW18325.1"/>
    </source>
</evidence>
<keyword evidence="5 7" id="KW-1133">Transmembrane helix</keyword>
<dbReference type="InterPro" id="IPR010920">
    <property type="entry name" value="LSM_dom_sf"/>
</dbReference>
<dbReference type="InterPro" id="IPR011014">
    <property type="entry name" value="MscS_channel_TM-2"/>
</dbReference>
<dbReference type="SUPFAM" id="SSF82689">
    <property type="entry name" value="Mechanosensitive channel protein MscS (YggB), C-terminal domain"/>
    <property type="match status" value="1"/>
</dbReference>
<dbReference type="AlphaFoldDB" id="A0A418PW73"/>
<proteinExistence type="inferred from homology"/>
<keyword evidence="12" id="KW-1185">Reference proteome</keyword>
<protein>
    <submittedName>
        <fullName evidence="11">Mechanosensitive ion channel family protein</fullName>
    </submittedName>
</protein>
<name>A0A418PW73_9BACT</name>
<feature type="domain" description="Mechanosensitive ion channel transmembrane helices 2/3" evidence="10">
    <location>
        <begin position="64"/>
        <end position="103"/>
    </location>
</feature>
<dbReference type="SUPFAM" id="SSF82861">
    <property type="entry name" value="Mechanosensitive channel protein MscS (YggB), transmembrane region"/>
    <property type="match status" value="1"/>
</dbReference>
<feature type="transmembrane region" description="Helical" evidence="7">
    <location>
        <begin position="88"/>
        <end position="118"/>
    </location>
</feature>
<feature type="transmembrane region" description="Helical" evidence="7">
    <location>
        <begin position="59"/>
        <end position="82"/>
    </location>
</feature>
<dbReference type="Pfam" id="PF05552">
    <property type="entry name" value="MS_channel_1st_1"/>
    <property type="match status" value="1"/>
</dbReference>
<organism evidence="11 12">
    <name type="scientific">Algoriphagus lacus</name>
    <dbReference type="NCBI Taxonomy" id="2056311"/>
    <lineage>
        <taxon>Bacteria</taxon>
        <taxon>Pseudomonadati</taxon>
        <taxon>Bacteroidota</taxon>
        <taxon>Cytophagia</taxon>
        <taxon>Cytophagales</taxon>
        <taxon>Cyclobacteriaceae</taxon>
        <taxon>Algoriphagus</taxon>
    </lineage>
</organism>
<dbReference type="RefSeq" id="WP_119475804.1">
    <property type="nucleotide sequence ID" value="NZ_QXML01000001.1"/>
</dbReference>
<evidence type="ECO:0000259" key="9">
    <source>
        <dbReference type="Pfam" id="PF21082"/>
    </source>
</evidence>
<dbReference type="Gene3D" id="2.30.30.60">
    <property type="match status" value="1"/>
</dbReference>
<evidence type="ECO:0000259" key="8">
    <source>
        <dbReference type="Pfam" id="PF00924"/>
    </source>
</evidence>
<evidence type="ECO:0000256" key="3">
    <source>
        <dbReference type="ARBA" id="ARBA00022475"/>
    </source>
</evidence>
<feature type="domain" description="Mechanosensitive ion channel MscS C-terminal" evidence="9">
    <location>
        <begin position="186"/>
        <end position="258"/>
    </location>
</feature>
<evidence type="ECO:0000256" key="7">
    <source>
        <dbReference type="SAM" id="Phobius"/>
    </source>
</evidence>
<dbReference type="Pfam" id="PF00924">
    <property type="entry name" value="MS_channel_2nd"/>
    <property type="match status" value="1"/>
</dbReference>
<dbReference type="InterPro" id="IPR049278">
    <property type="entry name" value="MS_channel_C"/>
</dbReference>
<dbReference type="GO" id="GO:0005886">
    <property type="term" value="C:plasma membrane"/>
    <property type="evidence" value="ECO:0007669"/>
    <property type="project" value="UniProtKB-SubCell"/>
</dbReference>
<evidence type="ECO:0000256" key="4">
    <source>
        <dbReference type="ARBA" id="ARBA00022692"/>
    </source>
</evidence>
<dbReference type="Gene3D" id="1.10.287.1260">
    <property type="match status" value="1"/>
</dbReference>
<dbReference type="Gene3D" id="3.30.70.100">
    <property type="match status" value="1"/>
</dbReference>
<dbReference type="InterPro" id="IPR049142">
    <property type="entry name" value="MS_channel_1st"/>
</dbReference>
<keyword evidence="4 7" id="KW-0812">Transmembrane</keyword>
<dbReference type="OrthoDB" id="9809206at2"/>
<keyword evidence="3" id="KW-1003">Cell membrane</keyword>
<feature type="domain" description="Mechanosensitive ion channel MscS" evidence="8">
    <location>
        <begin position="105"/>
        <end position="171"/>
    </location>
</feature>
<dbReference type="PANTHER" id="PTHR30221">
    <property type="entry name" value="SMALL-CONDUCTANCE MECHANOSENSITIVE CHANNEL"/>
    <property type="match status" value="1"/>
</dbReference>